<keyword evidence="1" id="KW-0378">Hydrolase</keyword>
<dbReference type="InterPro" id="IPR011067">
    <property type="entry name" value="Plasmid_toxin/cell-grow_inhib"/>
</dbReference>
<comment type="caution">
    <text evidence="2">The sequence shown here is derived from an EMBL/GenBank/DDBJ whole genome shotgun (WGS) entry which is preliminary data.</text>
</comment>
<dbReference type="Pfam" id="PF02452">
    <property type="entry name" value="PemK_toxin"/>
    <property type="match status" value="1"/>
</dbReference>
<organism evidence="2 3">
    <name type="scientific">Cephaloticoccus primus</name>
    <dbReference type="NCBI Taxonomy" id="1548207"/>
    <lineage>
        <taxon>Bacteria</taxon>
        <taxon>Pseudomonadati</taxon>
        <taxon>Verrucomicrobiota</taxon>
        <taxon>Opitutia</taxon>
        <taxon>Opitutales</taxon>
        <taxon>Opitutaceae</taxon>
        <taxon>Cephaloticoccus</taxon>
    </lineage>
</organism>
<reference evidence="3" key="1">
    <citation type="submission" date="2016-02" db="EMBL/GenBank/DDBJ databases">
        <authorList>
            <person name="Sanders J.G."/>
            <person name="Lin J.Y."/>
            <person name="Wertz J.T."/>
            <person name="Russell J.A."/>
            <person name="Moreau C.S."/>
            <person name="Powell S."/>
        </authorList>
    </citation>
    <scope>NUCLEOTIDE SEQUENCE [LARGE SCALE GENOMIC DNA]</scope>
    <source>
        <strain evidence="3">CAG34</strain>
    </source>
</reference>
<evidence type="ECO:0000256" key="1">
    <source>
        <dbReference type="PIRNR" id="PIRNR033490"/>
    </source>
</evidence>
<keyword evidence="1" id="KW-0540">Nuclease</keyword>
<dbReference type="EC" id="3.1.-.-" evidence="1"/>
<dbReference type="GO" id="GO:0016787">
    <property type="term" value="F:hydrolase activity"/>
    <property type="evidence" value="ECO:0007669"/>
    <property type="project" value="UniProtKB-KW"/>
</dbReference>
<dbReference type="PANTHER" id="PTHR33988:SF3">
    <property type="entry name" value="ENDORIBONUCLEASE TOXIN CHPB-RELATED"/>
    <property type="match status" value="1"/>
</dbReference>
<evidence type="ECO:0000313" key="3">
    <source>
        <dbReference type="Proteomes" id="UP000070058"/>
    </source>
</evidence>
<dbReference type="InterPro" id="IPR003477">
    <property type="entry name" value="PemK-like"/>
</dbReference>
<dbReference type="Gene3D" id="2.30.30.110">
    <property type="match status" value="1"/>
</dbReference>
<dbReference type="PIRSF" id="PIRSF033490">
    <property type="entry name" value="MazF"/>
    <property type="match status" value="1"/>
</dbReference>
<dbReference type="GO" id="GO:0003677">
    <property type="term" value="F:DNA binding"/>
    <property type="evidence" value="ECO:0007669"/>
    <property type="project" value="InterPro"/>
</dbReference>
<name>A0A139SPX5_9BACT</name>
<dbReference type="OrthoDB" id="9808744at2"/>
<dbReference type="EMBL" id="LSZQ01000030">
    <property type="protein sequence ID" value="KXU36593.1"/>
    <property type="molecule type" value="Genomic_DNA"/>
</dbReference>
<comment type="function">
    <text evidence="1">Toxic component of a type II toxin-antitoxin (TA) system.</text>
</comment>
<protein>
    <recommendedName>
        <fullName evidence="1">mRNA interferase</fullName>
        <ecNumber evidence="1">3.1.-.-</ecNumber>
    </recommendedName>
</protein>
<accession>A0A139SPX5</accession>
<dbReference type="GO" id="GO:0006402">
    <property type="term" value="P:mRNA catabolic process"/>
    <property type="evidence" value="ECO:0007669"/>
    <property type="project" value="TreeGrafter"/>
</dbReference>
<keyword evidence="3" id="KW-1185">Reference proteome</keyword>
<dbReference type="Proteomes" id="UP000070058">
    <property type="component" value="Unassembled WGS sequence"/>
</dbReference>
<dbReference type="SUPFAM" id="SSF50118">
    <property type="entry name" value="Cell growth inhibitor/plasmid maintenance toxic component"/>
    <property type="match status" value="1"/>
</dbReference>
<dbReference type="GO" id="GO:0004521">
    <property type="term" value="F:RNA endonuclease activity"/>
    <property type="evidence" value="ECO:0007669"/>
    <property type="project" value="TreeGrafter"/>
</dbReference>
<dbReference type="STRING" id="1548207.AXK11_04270"/>
<proteinExistence type="inferred from homology"/>
<dbReference type="PANTHER" id="PTHR33988">
    <property type="entry name" value="ENDORIBONUCLEASE MAZF-RELATED"/>
    <property type="match status" value="1"/>
</dbReference>
<sequence>MKRGEIYMANLAPTEGHETRGRRPVLVISADLFNQKTDSALVAPITNRGLFARRVGFAVELQGTQTAGIVRCDQVRAVDLDARRPRFIESVSPSTLAHVLAKVRTILA</sequence>
<dbReference type="AlphaFoldDB" id="A0A139SPX5"/>
<gene>
    <name evidence="2" type="ORF">AXK11_04270</name>
</gene>
<keyword evidence="1" id="KW-0255">Endonuclease</keyword>
<comment type="similarity">
    <text evidence="1">Belongs to the PemK/MazF family.</text>
</comment>
<dbReference type="GO" id="GO:0016075">
    <property type="term" value="P:rRNA catabolic process"/>
    <property type="evidence" value="ECO:0007669"/>
    <property type="project" value="TreeGrafter"/>
</dbReference>
<evidence type="ECO:0000313" key="2">
    <source>
        <dbReference type="EMBL" id="KXU36593.1"/>
    </source>
</evidence>